<dbReference type="PROSITE" id="PS51257">
    <property type="entry name" value="PROKAR_LIPOPROTEIN"/>
    <property type="match status" value="1"/>
</dbReference>
<dbReference type="SUPFAM" id="SSF49503">
    <property type="entry name" value="Cupredoxins"/>
    <property type="match status" value="1"/>
</dbReference>
<name>A0ABT1IEL3_9PSEU</name>
<protein>
    <submittedName>
        <fullName evidence="2">Plastocyanin</fullName>
    </submittedName>
</protein>
<dbReference type="Gene3D" id="2.60.40.420">
    <property type="entry name" value="Cupredoxins - blue copper proteins"/>
    <property type="match status" value="1"/>
</dbReference>
<gene>
    <name evidence="2" type="ORF">LV75_003585</name>
</gene>
<dbReference type="PANTHER" id="PTHR36507:SF1">
    <property type="entry name" value="BLL1555 PROTEIN"/>
    <property type="match status" value="1"/>
</dbReference>
<dbReference type="Pfam" id="PF13473">
    <property type="entry name" value="Cupredoxin_1"/>
    <property type="match status" value="1"/>
</dbReference>
<evidence type="ECO:0000259" key="1">
    <source>
        <dbReference type="Pfam" id="PF13473"/>
    </source>
</evidence>
<accession>A0ABT1IEL3</accession>
<proteinExistence type="predicted"/>
<dbReference type="InterPro" id="IPR035668">
    <property type="entry name" value="Amicyanin"/>
</dbReference>
<dbReference type="InterPro" id="IPR008972">
    <property type="entry name" value="Cupredoxin"/>
</dbReference>
<feature type="domain" description="EfeO-type cupredoxin-like" evidence="1">
    <location>
        <begin position="36"/>
        <end position="119"/>
    </location>
</feature>
<evidence type="ECO:0000313" key="3">
    <source>
        <dbReference type="Proteomes" id="UP001205185"/>
    </source>
</evidence>
<organism evidence="2 3">
    <name type="scientific">Actinokineospora diospyrosa</name>
    <dbReference type="NCBI Taxonomy" id="103728"/>
    <lineage>
        <taxon>Bacteria</taxon>
        <taxon>Bacillati</taxon>
        <taxon>Actinomycetota</taxon>
        <taxon>Actinomycetes</taxon>
        <taxon>Pseudonocardiales</taxon>
        <taxon>Pseudonocardiaceae</taxon>
        <taxon>Actinokineospora</taxon>
    </lineage>
</organism>
<comment type="caution">
    <text evidence="2">The sequence shown here is derived from an EMBL/GenBank/DDBJ whole genome shotgun (WGS) entry which is preliminary data.</text>
</comment>
<dbReference type="RefSeq" id="WP_253888025.1">
    <property type="nucleotide sequence ID" value="NZ_BAAAVB010000014.1"/>
</dbReference>
<dbReference type="EMBL" id="JAMTCO010000008">
    <property type="protein sequence ID" value="MCP2271073.1"/>
    <property type="molecule type" value="Genomic_DNA"/>
</dbReference>
<reference evidence="2 3" key="1">
    <citation type="submission" date="2022-06" db="EMBL/GenBank/DDBJ databases">
        <title>Genomic Encyclopedia of Archaeal and Bacterial Type Strains, Phase II (KMG-II): from individual species to whole genera.</title>
        <authorList>
            <person name="Goeker M."/>
        </authorList>
    </citation>
    <scope>NUCLEOTIDE SEQUENCE [LARGE SCALE GENOMIC DNA]</scope>
    <source>
        <strain evidence="2 3">DSM 44255</strain>
    </source>
</reference>
<sequence>MRVPLITAAVLLALTGCGTDSTSTATSSAPATTGPVAAGGTTVEIKNFTFTPQQLTVAVGTTVTWTFADTAKHNVKATDRSFSSNDLSDGATFTHTFDKPGEFPYICSLHQYMTGTITVR</sequence>
<keyword evidence="3" id="KW-1185">Reference proteome</keyword>
<evidence type="ECO:0000313" key="2">
    <source>
        <dbReference type="EMBL" id="MCP2271073.1"/>
    </source>
</evidence>
<dbReference type="InterPro" id="IPR052721">
    <property type="entry name" value="ET_Amicyanin"/>
</dbReference>
<dbReference type="CDD" id="cd13921">
    <property type="entry name" value="Amicyanin"/>
    <property type="match status" value="1"/>
</dbReference>
<dbReference type="PANTHER" id="PTHR36507">
    <property type="entry name" value="BLL1555 PROTEIN"/>
    <property type="match status" value="1"/>
</dbReference>
<dbReference type="Proteomes" id="UP001205185">
    <property type="component" value="Unassembled WGS sequence"/>
</dbReference>
<dbReference type="InterPro" id="IPR028096">
    <property type="entry name" value="EfeO_Cupredoxin"/>
</dbReference>